<comment type="caution">
    <text evidence="4">The sequence shown here is derived from an EMBL/GenBank/DDBJ whole genome shotgun (WGS) entry which is preliminary data.</text>
</comment>
<evidence type="ECO:0000313" key="4">
    <source>
        <dbReference type="EMBL" id="MBA0624117.1"/>
    </source>
</evidence>
<protein>
    <recommendedName>
        <fullName evidence="3">Fungal lipase-type domain-containing protein</fullName>
    </recommendedName>
</protein>
<evidence type="ECO:0000256" key="1">
    <source>
        <dbReference type="ARBA" id="ARBA00022801"/>
    </source>
</evidence>
<reference evidence="4 5" key="1">
    <citation type="journal article" date="2019" name="Genome Biol. Evol.">
        <title>Insights into the evolution of the New World diploid cottons (Gossypium, subgenus Houzingenia) based on genome sequencing.</title>
        <authorList>
            <person name="Grover C.E."/>
            <person name="Arick M.A. 2nd"/>
            <person name="Thrash A."/>
            <person name="Conover J.L."/>
            <person name="Sanders W.S."/>
            <person name="Peterson D.G."/>
            <person name="Frelichowski J.E."/>
            <person name="Scheffler J.A."/>
            <person name="Scheffler B.E."/>
            <person name="Wendel J.F."/>
        </authorList>
    </citation>
    <scope>NUCLEOTIDE SEQUENCE [LARGE SCALE GENOMIC DNA]</scope>
    <source>
        <strain evidence="4">27</strain>
        <tissue evidence="4">Leaf</tissue>
    </source>
</reference>
<dbReference type="PANTHER" id="PTHR46086">
    <property type="entry name" value="ALPHA/BETA-HYDROLASES SUPERFAMILY PROTEIN"/>
    <property type="match status" value="1"/>
</dbReference>
<accession>A0A7J8SDD1</accession>
<feature type="domain" description="Fungal lipase-type" evidence="3">
    <location>
        <begin position="224"/>
        <end position="386"/>
    </location>
</feature>
<dbReference type="SUPFAM" id="SSF53474">
    <property type="entry name" value="alpha/beta-Hydrolases"/>
    <property type="match status" value="1"/>
</dbReference>
<proteinExistence type="predicted"/>
<keyword evidence="5" id="KW-1185">Reference proteome</keyword>
<dbReference type="Proteomes" id="UP000593561">
    <property type="component" value="Unassembled WGS sequence"/>
</dbReference>
<keyword evidence="2" id="KW-0812">Transmembrane</keyword>
<keyword evidence="2" id="KW-0472">Membrane</keyword>
<organism evidence="4 5">
    <name type="scientific">Gossypium davidsonii</name>
    <name type="common">Davidson's cotton</name>
    <name type="synonym">Gossypium klotzschianum subsp. davidsonii</name>
    <dbReference type="NCBI Taxonomy" id="34287"/>
    <lineage>
        <taxon>Eukaryota</taxon>
        <taxon>Viridiplantae</taxon>
        <taxon>Streptophyta</taxon>
        <taxon>Embryophyta</taxon>
        <taxon>Tracheophyta</taxon>
        <taxon>Spermatophyta</taxon>
        <taxon>Magnoliopsida</taxon>
        <taxon>eudicotyledons</taxon>
        <taxon>Gunneridae</taxon>
        <taxon>Pentapetalae</taxon>
        <taxon>rosids</taxon>
        <taxon>malvids</taxon>
        <taxon>Malvales</taxon>
        <taxon>Malvaceae</taxon>
        <taxon>Malvoideae</taxon>
        <taxon>Gossypium</taxon>
    </lineage>
</organism>
<dbReference type="GO" id="GO:0004806">
    <property type="term" value="F:triacylglycerol lipase activity"/>
    <property type="evidence" value="ECO:0007669"/>
    <property type="project" value="InterPro"/>
</dbReference>
<dbReference type="EMBL" id="JABFAC010000009">
    <property type="protein sequence ID" value="MBA0624117.1"/>
    <property type="molecule type" value="Genomic_DNA"/>
</dbReference>
<evidence type="ECO:0000259" key="3">
    <source>
        <dbReference type="Pfam" id="PF01764"/>
    </source>
</evidence>
<gene>
    <name evidence="4" type="ORF">Godav_009517</name>
</gene>
<dbReference type="CDD" id="cd00519">
    <property type="entry name" value="Lipase_3"/>
    <property type="match status" value="1"/>
</dbReference>
<dbReference type="InterPro" id="IPR029058">
    <property type="entry name" value="AB_hydrolase_fold"/>
</dbReference>
<name>A0A7J8SDD1_GOSDV</name>
<dbReference type="GO" id="GO:0006629">
    <property type="term" value="P:lipid metabolic process"/>
    <property type="evidence" value="ECO:0007669"/>
    <property type="project" value="InterPro"/>
</dbReference>
<feature type="transmembrane region" description="Helical" evidence="2">
    <location>
        <begin position="51"/>
        <end position="70"/>
    </location>
</feature>
<keyword evidence="2" id="KW-1133">Transmembrane helix</keyword>
<dbReference type="InterPro" id="IPR044819">
    <property type="entry name" value="OBL-like"/>
</dbReference>
<dbReference type="Pfam" id="PF01764">
    <property type="entry name" value="Lipase_3"/>
    <property type="match status" value="1"/>
</dbReference>
<dbReference type="PANTHER" id="PTHR46086:SF4">
    <property type="entry name" value="ALPHA_BETA-HYDROLASES SUPERFAMILY PROTEIN"/>
    <property type="match status" value="1"/>
</dbReference>
<dbReference type="InterPro" id="IPR002921">
    <property type="entry name" value="Fungal_lipase-type"/>
</dbReference>
<evidence type="ECO:0000256" key="2">
    <source>
        <dbReference type="SAM" id="Phobius"/>
    </source>
</evidence>
<dbReference type="AlphaFoldDB" id="A0A7J8SDD1"/>
<keyword evidence="1" id="KW-0378">Hydrolase</keyword>
<evidence type="ECO:0000313" key="5">
    <source>
        <dbReference type="Proteomes" id="UP000593561"/>
    </source>
</evidence>
<dbReference type="Gene3D" id="3.40.50.1820">
    <property type="entry name" value="alpha/beta hydrolase"/>
    <property type="match status" value="1"/>
</dbReference>
<sequence length="498" mass="56848">MATSHQGFCDDYFLLNPGKATLFDLFSLLFSPQLEKRGFIDCPGSQHQSFLLRWPIFVSVVLQILLIWVKKPMALMGDAIEMWLNLLSANGGLFRLLLNLPTGKTEWPKRASATFTSMIGNTDTRLELDENIKPADQKYKASLSMMASKLSYENEAFIETKVTQLWKGANHIFKIHPCVNQAASNVKITSILRNVFDFGTEYRGLPSTQAFILQDTQANPNLYVVAFRGTSPFDADDWRTDADFSWCKIKAMGKARTHSGFMQALGLQKNNGWPKEIQQHGDGQRQFAYYAIRQKLREILKENEDAKFIVTGHSLGGALAILFAAVLMLHDEELLLEKLDGVFTFGQPRVGDGNFGEYMKEKMKKFDVKYLRYVYNNDLVPRVPYDDKMTLFKHFGPCLFFNSFYTGEVLPEQPNKNYFSLLWVIPKMVNAVWELIRGIILPYMYGPDYQEGWVLRMLRVIGLLVPGVSAHSPQDYVNSTRLGTLSDVELHKHQLKID</sequence>